<reference evidence="1" key="1">
    <citation type="submission" date="2022-03" db="EMBL/GenBank/DDBJ databases">
        <authorList>
            <person name="Lindestad O."/>
        </authorList>
    </citation>
    <scope>NUCLEOTIDE SEQUENCE</scope>
</reference>
<accession>A0A8S4SBI4</accession>
<dbReference type="EMBL" id="CAKXAJ010026116">
    <property type="protein sequence ID" value="CAH2257101.1"/>
    <property type="molecule type" value="Genomic_DNA"/>
</dbReference>
<protein>
    <submittedName>
        <fullName evidence="1">Jg11951 protein</fullName>
    </submittedName>
</protein>
<evidence type="ECO:0000313" key="2">
    <source>
        <dbReference type="Proteomes" id="UP000838756"/>
    </source>
</evidence>
<dbReference type="AlphaFoldDB" id="A0A8S4SBI4"/>
<organism evidence="1 2">
    <name type="scientific">Pararge aegeria aegeria</name>
    <dbReference type="NCBI Taxonomy" id="348720"/>
    <lineage>
        <taxon>Eukaryota</taxon>
        <taxon>Metazoa</taxon>
        <taxon>Ecdysozoa</taxon>
        <taxon>Arthropoda</taxon>
        <taxon>Hexapoda</taxon>
        <taxon>Insecta</taxon>
        <taxon>Pterygota</taxon>
        <taxon>Neoptera</taxon>
        <taxon>Endopterygota</taxon>
        <taxon>Lepidoptera</taxon>
        <taxon>Glossata</taxon>
        <taxon>Ditrysia</taxon>
        <taxon>Papilionoidea</taxon>
        <taxon>Nymphalidae</taxon>
        <taxon>Satyrinae</taxon>
        <taxon>Satyrini</taxon>
        <taxon>Parargina</taxon>
        <taxon>Pararge</taxon>
    </lineage>
</organism>
<proteinExistence type="predicted"/>
<evidence type="ECO:0000313" key="1">
    <source>
        <dbReference type="EMBL" id="CAH2257101.1"/>
    </source>
</evidence>
<keyword evidence="2" id="KW-1185">Reference proteome</keyword>
<gene>
    <name evidence="1" type="primary">jg11951</name>
    <name evidence="1" type="ORF">PAEG_LOCUS23104</name>
</gene>
<dbReference type="OrthoDB" id="10480732at2759"/>
<dbReference type="Proteomes" id="UP000838756">
    <property type="component" value="Unassembled WGS sequence"/>
</dbReference>
<sequence length="104" mass="11627">MSRTPYFRGTPPFCPTSAQLRDPDSVGSSTKFYCAWSVTVPLRFAWVCDRRPPCWLSEATLLATMAIKILLQHQNHEQTAILSELGNLSDYVGSGNVIIFELCC</sequence>
<comment type="caution">
    <text evidence="1">The sequence shown here is derived from an EMBL/GenBank/DDBJ whole genome shotgun (WGS) entry which is preliminary data.</text>
</comment>
<name>A0A8S4SBI4_9NEOP</name>